<gene>
    <name evidence="1" type="ORF">P4U43_10705</name>
</gene>
<proteinExistence type="predicted"/>
<name>A0ABT6CW48_9MICC</name>
<organism evidence="1 2">
    <name type="scientific">Arthrobacter vasquezii</name>
    <dbReference type="NCBI Taxonomy" id="2977629"/>
    <lineage>
        <taxon>Bacteria</taxon>
        <taxon>Bacillati</taxon>
        <taxon>Actinomycetota</taxon>
        <taxon>Actinomycetes</taxon>
        <taxon>Micrococcales</taxon>
        <taxon>Micrococcaceae</taxon>
        <taxon>Arthrobacter</taxon>
    </lineage>
</organism>
<dbReference type="Gene3D" id="3.10.180.10">
    <property type="entry name" value="2,3-Dihydroxybiphenyl 1,2-Dioxygenase, domain 1"/>
    <property type="match status" value="1"/>
</dbReference>
<sequence>VAAGGAVVDEAQAPSFTVLADGEGNRACVCTVLSR</sequence>
<keyword evidence="2" id="KW-1185">Reference proteome</keyword>
<feature type="non-terminal residue" evidence="1">
    <location>
        <position position="1"/>
    </location>
</feature>
<protein>
    <submittedName>
        <fullName evidence="1">4a-hydroxytetrahydrobiopterin dehydratase</fullName>
    </submittedName>
</protein>
<accession>A0ABT6CW48</accession>
<evidence type="ECO:0000313" key="2">
    <source>
        <dbReference type="Proteomes" id="UP001220456"/>
    </source>
</evidence>
<dbReference type="EMBL" id="JAROKN010000026">
    <property type="protein sequence ID" value="MDF9278258.1"/>
    <property type="molecule type" value="Genomic_DNA"/>
</dbReference>
<comment type="caution">
    <text evidence="1">The sequence shown here is derived from an EMBL/GenBank/DDBJ whole genome shotgun (WGS) entry which is preliminary data.</text>
</comment>
<dbReference type="Proteomes" id="UP001220456">
    <property type="component" value="Unassembled WGS sequence"/>
</dbReference>
<dbReference type="InterPro" id="IPR029068">
    <property type="entry name" value="Glyas_Bleomycin-R_OHBP_Dase"/>
</dbReference>
<reference evidence="1 2" key="1">
    <citation type="journal article" date="2023" name="Int. J. Syst. Evol. Microbiol.">
        <title>Arthrobacter vasquezii sp. nov., isolated from a soil sample from Union Glacier, Antarctica.</title>
        <authorList>
            <person name="Valenzuela-Ibaceta F."/>
            <person name="Carrasco V."/>
            <person name="Lagos-Moraga S."/>
            <person name="Dietz-Vargas C."/>
            <person name="Navarro C.A."/>
            <person name="Perez-Donoso J.M."/>
        </authorList>
    </citation>
    <scope>NUCLEOTIDE SEQUENCE [LARGE SCALE GENOMIC DNA]</scope>
    <source>
        <strain evidence="1 2">EH-1B-1</strain>
    </source>
</reference>
<evidence type="ECO:0000313" key="1">
    <source>
        <dbReference type="EMBL" id="MDF9278258.1"/>
    </source>
</evidence>